<keyword evidence="1" id="KW-1133">Transmembrane helix</keyword>
<keyword evidence="1" id="KW-0472">Membrane</keyword>
<dbReference type="OrthoDB" id="10472162at2759"/>
<dbReference type="Proteomes" id="UP000683360">
    <property type="component" value="Unassembled WGS sequence"/>
</dbReference>
<evidence type="ECO:0000313" key="2">
    <source>
        <dbReference type="EMBL" id="CAG2226488.1"/>
    </source>
</evidence>
<evidence type="ECO:0000256" key="1">
    <source>
        <dbReference type="SAM" id="Phobius"/>
    </source>
</evidence>
<proteinExistence type="predicted"/>
<evidence type="ECO:0000313" key="3">
    <source>
        <dbReference type="Proteomes" id="UP000683360"/>
    </source>
</evidence>
<comment type="caution">
    <text evidence="2">The sequence shown here is derived from an EMBL/GenBank/DDBJ whole genome shotgun (WGS) entry which is preliminary data.</text>
</comment>
<gene>
    <name evidence="2" type="ORF">MEDL_39560</name>
</gene>
<name>A0A8S3TBK5_MYTED</name>
<dbReference type="AlphaFoldDB" id="A0A8S3TBK5"/>
<accession>A0A8S3TBK5</accession>
<keyword evidence="1" id="KW-0812">Transmembrane</keyword>
<reference evidence="2" key="1">
    <citation type="submission" date="2021-03" db="EMBL/GenBank/DDBJ databases">
        <authorList>
            <person name="Bekaert M."/>
        </authorList>
    </citation>
    <scope>NUCLEOTIDE SEQUENCE</scope>
</reference>
<feature type="transmembrane region" description="Helical" evidence="1">
    <location>
        <begin position="6"/>
        <end position="25"/>
    </location>
</feature>
<dbReference type="EMBL" id="CAJPWZ010001906">
    <property type="protein sequence ID" value="CAG2226488.1"/>
    <property type="molecule type" value="Genomic_DNA"/>
</dbReference>
<protein>
    <submittedName>
        <fullName evidence="2">Uncharacterized protein</fullName>
    </submittedName>
</protein>
<sequence length="261" mass="30142">MNVNCWYICVVLIMYSSLITEGFLLDKSTIGPHLSGGSVMTNKQFLSLIGLIADEKQHRYLLEQKAAALEKQQAFVDQDSKISQMENYIKQLENRISSVEQQTTSPVNNTCTCLAESKVIEKLSKRTMDIELKYIALESKYYEFYHARNKTNQRINEVLQEVSVLRNLTVHQTLNSFKNELLTINATTNQLESSSHARSQDILAFNRSLHTTANYVTTNTLSIRKIQYYMNISETIEKLNRNTTKKSLKKWKTDKIKQIRV</sequence>
<organism evidence="2 3">
    <name type="scientific">Mytilus edulis</name>
    <name type="common">Blue mussel</name>
    <dbReference type="NCBI Taxonomy" id="6550"/>
    <lineage>
        <taxon>Eukaryota</taxon>
        <taxon>Metazoa</taxon>
        <taxon>Spiralia</taxon>
        <taxon>Lophotrochozoa</taxon>
        <taxon>Mollusca</taxon>
        <taxon>Bivalvia</taxon>
        <taxon>Autobranchia</taxon>
        <taxon>Pteriomorphia</taxon>
        <taxon>Mytilida</taxon>
        <taxon>Mytiloidea</taxon>
        <taxon>Mytilidae</taxon>
        <taxon>Mytilinae</taxon>
        <taxon>Mytilus</taxon>
    </lineage>
</organism>
<keyword evidence="3" id="KW-1185">Reference proteome</keyword>